<keyword evidence="3" id="KW-0805">Transcription regulation</keyword>
<feature type="compositionally biased region" description="Low complexity" evidence="6">
    <location>
        <begin position="1"/>
        <end position="15"/>
    </location>
</feature>
<dbReference type="OMA" id="YGYCSGD"/>
<gene>
    <name evidence="8" type="ORF">ATEG_06217</name>
</gene>
<evidence type="ECO:0000259" key="7">
    <source>
        <dbReference type="Pfam" id="PF04082"/>
    </source>
</evidence>
<evidence type="ECO:0000256" key="3">
    <source>
        <dbReference type="ARBA" id="ARBA00023015"/>
    </source>
</evidence>
<evidence type="ECO:0000256" key="1">
    <source>
        <dbReference type="ARBA" id="ARBA00022723"/>
    </source>
</evidence>
<dbReference type="HOGENOM" id="CLU_009184_2_0_1"/>
<sequence>MAVDSMDDSVVSSEVPQTESLNGNFSEPFCAQPQVIQHEEISVGSLCEFDPNSCDPHSNSAAIPDISQTEIPLGGNPRSDFSSGIMFQENTAFGGFMSGLTNITGIGSGCMDWLDIQLLDSPVDPGLARKDNPLNSVPTPCSPYCRVGGSCGGALSCLSSSNDAAFGHSEISENSTTRTHTLGPAPQQWPFDKSRDQVPRTYQLPPLREVLQTNLTADHDGTRDISQCLINLFLESHFPDLAMLQDCTILPAVHLVQRSIICFFSEFDSILPMIHRPSWSLPSCPTVLIASMACIGAMFLNDENAMDRSRTLSMISARMIFWLGDSDSNKYHDITYLIACCLHQIYSLGSGNWQMYQDADRSRGILVGSLRGMGLLHSRLSVEMTTSECQPSIGADLADVQKEWSQWINQEQEKRVTWSCFEYDCSLCTLTGRRGAIDLSELPSRLPCTEALWDAPTAMAWRALGSHSSPTSFGASVDVVLRNIMAGRPIPSDISLSSWAKRLCGQIIGRLLWDLKQLDTLSLCGWLGRPPLLSAQNQAKVSLLQGFDSLALTIDCPFSTKELIDYKYARSQFVPSSVDSTNHHYFYSLSITRLIIHYCHLYSAEDFMELVVFIVRVVTTSRRAQAETSLAAAKQQLEAKFAGDPRRTRRLVWHAVQITAVASEYLVSAPCEILRIFMGCIFLMTFAKYGRTSLHKSSHDRPGPPVRLDDLAVNDNQKNLIMDWIQHGGQASIAGLEDIYSDELASHVSHLAQSLLARIQYWGLSQKFVKILQMFQQIMD</sequence>
<keyword evidence="5" id="KW-0539">Nucleus</keyword>
<proteinExistence type="predicted"/>
<evidence type="ECO:0000256" key="4">
    <source>
        <dbReference type="ARBA" id="ARBA00023163"/>
    </source>
</evidence>
<dbReference type="Pfam" id="PF04082">
    <property type="entry name" value="Fungal_trans"/>
    <property type="match status" value="1"/>
</dbReference>
<dbReference type="AlphaFoldDB" id="Q0CJB7"/>
<feature type="region of interest" description="Disordered" evidence="6">
    <location>
        <begin position="1"/>
        <end position="24"/>
    </location>
</feature>
<dbReference type="STRING" id="341663.Q0CJB7"/>
<keyword evidence="4" id="KW-0804">Transcription</keyword>
<dbReference type="PANTHER" id="PTHR47660:SF2">
    <property type="entry name" value="TRANSCRIPTION FACTOR WITH C2H2 AND ZN(2)-CYS(6) DNA BINDING DOMAIN (EUROFUNG)"/>
    <property type="match status" value="1"/>
</dbReference>
<dbReference type="GeneID" id="4321646"/>
<keyword evidence="1" id="KW-0479">Metal-binding</keyword>
<evidence type="ECO:0000256" key="5">
    <source>
        <dbReference type="ARBA" id="ARBA00023242"/>
    </source>
</evidence>
<dbReference type="InterPro" id="IPR007219">
    <property type="entry name" value="XnlR_reg_dom"/>
</dbReference>
<dbReference type="OrthoDB" id="1405595at2759"/>
<dbReference type="Proteomes" id="UP000007963">
    <property type="component" value="Unassembled WGS sequence"/>
</dbReference>
<evidence type="ECO:0000313" key="8">
    <source>
        <dbReference type="EMBL" id="EAU33978.1"/>
    </source>
</evidence>
<organism evidence="8 9">
    <name type="scientific">Aspergillus terreus (strain NIH 2624 / FGSC A1156)</name>
    <dbReference type="NCBI Taxonomy" id="341663"/>
    <lineage>
        <taxon>Eukaryota</taxon>
        <taxon>Fungi</taxon>
        <taxon>Dikarya</taxon>
        <taxon>Ascomycota</taxon>
        <taxon>Pezizomycotina</taxon>
        <taxon>Eurotiomycetes</taxon>
        <taxon>Eurotiomycetidae</taxon>
        <taxon>Eurotiales</taxon>
        <taxon>Aspergillaceae</taxon>
        <taxon>Aspergillus</taxon>
        <taxon>Aspergillus subgen. Circumdati</taxon>
    </lineage>
</organism>
<dbReference type="PANTHER" id="PTHR47660">
    <property type="entry name" value="TRANSCRIPTION FACTOR WITH C2H2 AND ZN(2)-CYS(6) DNA BINDING DOMAIN (EUROFUNG)-RELATED-RELATED"/>
    <property type="match status" value="1"/>
</dbReference>
<feature type="domain" description="Xylanolytic transcriptional activator regulatory" evidence="7">
    <location>
        <begin position="263"/>
        <end position="473"/>
    </location>
</feature>
<evidence type="ECO:0000313" key="9">
    <source>
        <dbReference type="Proteomes" id="UP000007963"/>
    </source>
</evidence>
<evidence type="ECO:0000256" key="6">
    <source>
        <dbReference type="SAM" id="MobiDB-lite"/>
    </source>
</evidence>
<dbReference type="GO" id="GO:0008270">
    <property type="term" value="F:zinc ion binding"/>
    <property type="evidence" value="ECO:0007669"/>
    <property type="project" value="InterPro"/>
</dbReference>
<feature type="region of interest" description="Disordered" evidence="6">
    <location>
        <begin position="171"/>
        <end position="193"/>
    </location>
</feature>
<reference evidence="9" key="1">
    <citation type="submission" date="2005-09" db="EMBL/GenBank/DDBJ databases">
        <title>Annotation of the Aspergillus terreus NIH2624 genome.</title>
        <authorList>
            <person name="Birren B.W."/>
            <person name="Lander E.S."/>
            <person name="Galagan J.E."/>
            <person name="Nusbaum C."/>
            <person name="Devon K."/>
            <person name="Henn M."/>
            <person name="Ma L.-J."/>
            <person name="Jaffe D.B."/>
            <person name="Butler J."/>
            <person name="Alvarez P."/>
            <person name="Gnerre S."/>
            <person name="Grabherr M."/>
            <person name="Kleber M."/>
            <person name="Mauceli E.W."/>
            <person name="Brockman W."/>
            <person name="Rounsley S."/>
            <person name="Young S.K."/>
            <person name="LaButti K."/>
            <person name="Pushparaj V."/>
            <person name="DeCaprio D."/>
            <person name="Crawford M."/>
            <person name="Koehrsen M."/>
            <person name="Engels R."/>
            <person name="Montgomery P."/>
            <person name="Pearson M."/>
            <person name="Howarth C."/>
            <person name="Larson L."/>
            <person name="Luoma S."/>
            <person name="White J."/>
            <person name="Alvarado L."/>
            <person name="Kodira C.D."/>
            <person name="Zeng Q."/>
            <person name="Oleary S."/>
            <person name="Yandava C."/>
            <person name="Denning D.W."/>
            <person name="Nierman W.C."/>
            <person name="Milne T."/>
            <person name="Madden K."/>
        </authorList>
    </citation>
    <scope>NUCLEOTIDE SEQUENCE [LARGE SCALE GENOMIC DNA]</scope>
    <source>
        <strain evidence="9">NIH 2624 / FGSC A1156</strain>
    </source>
</reference>
<name>Q0CJB7_ASPTN</name>
<dbReference type="eggNOG" id="KOG1721">
    <property type="taxonomic scope" value="Eukaryota"/>
</dbReference>
<keyword evidence="2" id="KW-0862">Zinc</keyword>
<evidence type="ECO:0000256" key="2">
    <source>
        <dbReference type="ARBA" id="ARBA00022833"/>
    </source>
</evidence>
<dbReference type="CDD" id="cd12148">
    <property type="entry name" value="fungal_TF_MHR"/>
    <property type="match status" value="1"/>
</dbReference>
<dbReference type="GO" id="GO:0006351">
    <property type="term" value="P:DNA-templated transcription"/>
    <property type="evidence" value="ECO:0007669"/>
    <property type="project" value="InterPro"/>
</dbReference>
<dbReference type="EMBL" id="CH476601">
    <property type="protein sequence ID" value="EAU33978.1"/>
    <property type="molecule type" value="Genomic_DNA"/>
</dbReference>
<protein>
    <recommendedName>
        <fullName evidence="7">Xylanolytic transcriptional activator regulatory domain-containing protein</fullName>
    </recommendedName>
</protein>
<dbReference type="RefSeq" id="XP_001215395.1">
    <property type="nucleotide sequence ID" value="XM_001215395.1"/>
</dbReference>
<accession>Q0CJB7</accession>
<dbReference type="GO" id="GO:0003677">
    <property type="term" value="F:DNA binding"/>
    <property type="evidence" value="ECO:0007669"/>
    <property type="project" value="InterPro"/>
</dbReference>
<dbReference type="VEuPathDB" id="FungiDB:ATEG_06217"/>